<dbReference type="NCBIfam" id="NF005840">
    <property type="entry name" value="PRK07757.1"/>
    <property type="match status" value="1"/>
</dbReference>
<dbReference type="Proteomes" id="UP000229641">
    <property type="component" value="Unassembled WGS sequence"/>
</dbReference>
<gene>
    <name evidence="4" type="ORF">COV72_08905</name>
</gene>
<dbReference type="InterPro" id="IPR000182">
    <property type="entry name" value="GNAT_dom"/>
</dbReference>
<protein>
    <submittedName>
        <fullName evidence="4">GNAT family N-acetyltransferase</fullName>
    </submittedName>
</protein>
<evidence type="ECO:0000313" key="4">
    <source>
        <dbReference type="EMBL" id="PIQ88412.1"/>
    </source>
</evidence>
<dbReference type="GO" id="GO:0004042">
    <property type="term" value="F:L-glutamate N-acetyltransferase activity"/>
    <property type="evidence" value="ECO:0007669"/>
    <property type="project" value="InterPro"/>
</dbReference>
<evidence type="ECO:0000256" key="2">
    <source>
        <dbReference type="ARBA" id="ARBA00023315"/>
    </source>
</evidence>
<dbReference type="InterPro" id="IPR016181">
    <property type="entry name" value="Acyl_CoA_acyltransferase"/>
</dbReference>
<keyword evidence="1 4" id="KW-0808">Transferase</keyword>
<feature type="domain" description="N-acetyltransferase" evidence="3">
    <location>
        <begin position="1"/>
        <end position="131"/>
    </location>
</feature>
<dbReference type="Gene3D" id="3.40.630.30">
    <property type="match status" value="1"/>
</dbReference>
<dbReference type="SUPFAM" id="SSF55729">
    <property type="entry name" value="Acyl-CoA N-acyltransferases (Nat)"/>
    <property type="match status" value="1"/>
</dbReference>
<dbReference type="GO" id="GO:0006526">
    <property type="term" value="P:L-arginine biosynthetic process"/>
    <property type="evidence" value="ECO:0007669"/>
    <property type="project" value="InterPro"/>
</dbReference>
<dbReference type="InterPro" id="IPR010167">
    <property type="entry name" value="NH2A_AcTrfase"/>
</dbReference>
<dbReference type="EMBL" id="PCWA01000109">
    <property type="protein sequence ID" value="PIQ88412.1"/>
    <property type="molecule type" value="Genomic_DNA"/>
</dbReference>
<dbReference type="Pfam" id="PF00583">
    <property type="entry name" value="Acetyltransf_1"/>
    <property type="match status" value="1"/>
</dbReference>
<proteinExistence type="predicted"/>
<evidence type="ECO:0000259" key="3">
    <source>
        <dbReference type="PROSITE" id="PS51186"/>
    </source>
</evidence>
<dbReference type="PROSITE" id="PS51186">
    <property type="entry name" value="GNAT"/>
    <property type="match status" value="1"/>
</dbReference>
<comment type="caution">
    <text evidence="4">The sequence shown here is derived from an EMBL/GenBank/DDBJ whole genome shotgun (WGS) entry which is preliminary data.</text>
</comment>
<keyword evidence="2" id="KW-0012">Acyltransferase</keyword>
<dbReference type="CDD" id="cd04301">
    <property type="entry name" value="NAT_SF"/>
    <property type="match status" value="1"/>
</dbReference>
<name>A0A2H0LVJ2_9BACT</name>
<dbReference type="PANTHER" id="PTHR30602:SF12">
    <property type="entry name" value="AMINO-ACID ACETYLTRANSFERASE NAGS1, CHLOROPLASTIC-RELATED"/>
    <property type="match status" value="1"/>
</dbReference>
<organism evidence="4 5">
    <name type="scientific">Candidatus Ghiorseimicrobium undicola</name>
    <dbReference type="NCBI Taxonomy" id="1974746"/>
    <lineage>
        <taxon>Bacteria</taxon>
        <taxon>Pseudomonadati</taxon>
        <taxon>Candidatus Omnitrophota</taxon>
        <taxon>Candidatus Ghiorseimicrobium</taxon>
    </lineage>
</organism>
<evidence type="ECO:0000313" key="5">
    <source>
        <dbReference type="Proteomes" id="UP000229641"/>
    </source>
</evidence>
<evidence type="ECO:0000256" key="1">
    <source>
        <dbReference type="ARBA" id="ARBA00022679"/>
    </source>
</evidence>
<sequence length="150" mass="17356">MIRKARLEDAESIQKLINNFAKQDLMLARSLNEIYENIRDFWIFEEAGNIYGCCALHILGWQGLAELKSFAVSEQKQNKGIGRKLISKALDEAKDFSVKKIFVLTYKPEYFKTIGFNELDKNELPQKIWAECCNCPKFPDCEEIALIKEV</sequence>
<dbReference type="AlphaFoldDB" id="A0A2H0LVJ2"/>
<accession>A0A2H0LVJ2</accession>
<dbReference type="PANTHER" id="PTHR30602">
    <property type="entry name" value="AMINO-ACID ACETYLTRANSFERASE"/>
    <property type="match status" value="1"/>
</dbReference>
<dbReference type="GO" id="GO:0005737">
    <property type="term" value="C:cytoplasm"/>
    <property type="evidence" value="ECO:0007669"/>
    <property type="project" value="InterPro"/>
</dbReference>
<reference evidence="4 5" key="1">
    <citation type="submission" date="2017-09" db="EMBL/GenBank/DDBJ databases">
        <title>Depth-based differentiation of microbial function through sediment-hosted aquifers and enrichment of novel symbionts in the deep terrestrial subsurface.</title>
        <authorList>
            <person name="Probst A.J."/>
            <person name="Ladd B."/>
            <person name="Jarett J.K."/>
            <person name="Geller-Mcgrath D.E."/>
            <person name="Sieber C.M."/>
            <person name="Emerson J.B."/>
            <person name="Anantharaman K."/>
            <person name="Thomas B.C."/>
            <person name="Malmstrom R."/>
            <person name="Stieglmeier M."/>
            <person name="Klingl A."/>
            <person name="Woyke T."/>
            <person name="Ryan C.M."/>
            <person name="Banfield J.F."/>
        </authorList>
    </citation>
    <scope>NUCLEOTIDE SEQUENCE [LARGE SCALE GENOMIC DNA]</scope>
    <source>
        <strain evidence="4">CG11_big_fil_rev_8_21_14_0_20_42_13</strain>
    </source>
</reference>